<name>A0A4D6YCF2_BUCMH</name>
<organism evidence="15 16">
    <name type="scientific">Buchnera aphidicola subsp. Melaphis rhois</name>
    <dbReference type="NCBI Taxonomy" id="118103"/>
    <lineage>
        <taxon>Bacteria</taxon>
        <taxon>Pseudomonadati</taxon>
        <taxon>Pseudomonadota</taxon>
        <taxon>Gammaproteobacteria</taxon>
        <taxon>Enterobacterales</taxon>
        <taxon>Erwiniaceae</taxon>
        <taxon>Buchnera</taxon>
    </lineage>
</organism>
<evidence type="ECO:0000256" key="4">
    <source>
        <dbReference type="ARBA" id="ARBA00022448"/>
    </source>
</evidence>
<dbReference type="GO" id="GO:0055085">
    <property type="term" value="P:transmembrane transport"/>
    <property type="evidence" value="ECO:0007669"/>
    <property type="project" value="InterPro"/>
</dbReference>
<gene>
    <name evidence="15" type="primary">znuB</name>
    <name evidence="15" type="synonym">yebI</name>
    <name evidence="15" type="ORF">D9V73_01510</name>
</gene>
<dbReference type="SUPFAM" id="SSF81345">
    <property type="entry name" value="ABC transporter involved in vitamin B12 uptake, BtuC"/>
    <property type="match status" value="1"/>
</dbReference>
<evidence type="ECO:0000256" key="12">
    <source>
        <dbReference type="ARBA" id="ARBA00040080"/>
    </source>
</evidence>
<feature type="transmembrane region" description="Helical" evidence="14">
    <location>
        <begin position="40"/>
        <end position="73"/>
    </location>
</feature>
<proteinExistence type="inferred from homology"/>
<evidence type="ECO:0000256" key="13">
    <source>
        <dbReference type="RuleBase" id="RU003943"/>
    </source>
</evidence>
<reference evidence="15 16" key="1">
    <citation type="submission" date="2018-10" db="EMBL/GenBank/DDBJ databases">
        <title>Comparative functional genomics of the obligate endosymbiont Buchnera aphidicola.</title>
        <authorList>
            <person name="Chong R.A."/>
        </authorList>
    </citation>
    <scope>NUCLEOTIDE SEQUENCE [LARGE SCALE GENOMIC DNA]</scope>
    <source>
        <strain evidence="15 16">Mrh</strain>
    </source>
</reference>
<evidence type="ECO:0000256" key="5">
    <source>
        <dbReference type="ARBA" id="ARBA00022475"/>
    </source>
</evidence>
<dbReference type="PANTHER" id="PTHR30477">
    <property type="entry name" value="ABC-TRANSPORTER METAL-BINDING PROTEIN"/>
    <property type="match status" value="1"/>
</dbReference>
<dbReference type="GO" id="GO:0043190">
    <property type="term" value="C:ATP-binding cassette (ABC) transporter complex"/>
    <property type="evidence" value="ECO:0007669"/>
    <property type="project" value="InterPro"/>
</dbReference>
<keyword evidence="6 13" id="KW-0812">Transmembrane</keyword>
<evidence type="ECO:0000313" key="15">
    <source>
        <dbReference type="EMBL" id="QCI23320.1"/>
    </source>
</evidence>
<keyword evidence="9 14" id="KW-1133">Transmembrane helix</keyword>
<protein>
    <recommendedName>
        <fullName evidence="12">High-affinity zinc uptake system membrane protein ZnuB</fullName>
    </recommendedName>
</protein>
<comment type="similarity">
    <text evidence="3 13">Belongs to the ABC-3 integral membrane protein family.</text>
</comment>
<comment type="subcellular location">
    <subcellularLocation>
        <location evidence="2 13">Cell membrane</location>
        <topology evidence="2 13">Multi-pass membrane protein</topology>
    </subcellularLocation>
</comment>
<dbReference type="OrthoDB" id="9783937at2"/>
<sequence>MCTLIFCRWLAGILLILITGPLGSFIIWRRMSSFGDTLSHSSLLGIACAILLNIHPFYIVFIIILCFGIFVNWLENTSSLSLDTILGIIGYSSLSLGMIIMNVVSNTQKTRFTNYLFGNLLNISHSDLIIIFISCLFIFIVLLKYWNIMLLVTISSDLAKIDGINVYKINFILMLLISLTISIAIKFMGSLIIISLLLIPSATSQRFSSSPEEMAIFSILIGSISFTGGMIISMYYSVPISPVIVLFSASIFLISYIKK</sequence>
<dbReference type="Pfam" id="PF00950">
    <property type="entry name" value="ABC-3"/>
    <property type="match status" value="1"/>
</dbReference>
<evidence type="ECO:0000256" key="8">
    <source>
        <dbReference type="ARBA" id="ARBA00022906"/>
    </source>
</evidence>
<keyword evidence="7" id="KW-0862">Zinc</keyword>
<evidence type="ECO:0000256" key="2">
    <source>
        <dbReference type="ARBA" id="ARBA00004651"/>
    </source>
</evidence>
<keyword evidence="10" id="KW-0406">Ion transport</keyword>
<dbReference type="Gene3D" id="1.10.3470.10">
    <property type="entry name" value="ABC transporter involved in vitamin B12 uptake, BtuC"/>
    <property type="match status" value="1"/>
</dbReference>
<feature type="transmembrane region" description="Helical" evidence="14">
    <location>
        <begin position="85"/>
        <end position="107"/>
    </location>
</feature>
<dbReference type="PANTHER" id="PTHR30477:SF23">
    <property type="entry name" value="HIGH-AFFINITY ZINC UPTAKE SYSTEM MEMBRANE PROTEIN ZNUB"/>
    <property type="match status" value="1"/>
</dbReference>
<dbReference type="EMBL" id="CP033004">
    <property type="protein sequence ID" value="QCI23320.1"/>
    <property type="molecule type" value="Genomic_DNA"/>
</dbReference>
<keyword evidence="4 13" id="KW-0813">Transport</keyword>
<evidence type="ECO:0000256" key="9">
    <source>
        <dbReference type="ARBA" id="ARBA00022989"/>
    </source>
</evidence>
<feature type="transmembrane region" description="Helical" evidence="14">
    <location>
        <begin position="169"/>
        <end position="202"/>
    </location>
</feature>
<evidence type="ECO:0000256" key="6">
    <source>
        <dbReference type="ARBA" id="ARBA00022692"/>
    </source>
</evidence>
<feature type="transmembrane region" description="Helical" evidence="14">
    <location>
        <begin position="240"/>
        <end position="257"/>
    </location>
</feature>
<dbReference type="GO" id="GO:0010043">
    <property type="term" value="P:response to zinc ion"/>
    <property type="evidence" value="ECO:0007669"/>
    <property type="project" value="TreeGrafter"/>
</dbReference>
<keyword evidence="5" id="KW-1003">Cell membrane</keyword>
<feature type="transmembrane region" description="Helical" evidence="14">
    <location>
        <begin position="214"/>
        <end position="234"/>
    </location>
</feature>
<evidence type="ECO:0000256" key="11">
    <source>
        <dbReference type="ARBA" id="ARBA00023136"/>
    </source>
</evidence>
<evidence type="ECO:0000256" key="3">
    <source>
        <dbReference type="ARBA" id="ARBA00008034"/>
    </source>
</evidence>
<feature type="transmembrane region" description="Helical" evidence="14">
    <location>
        <begin position="6"/>
        <end position="28"/>
    </location>
</feature>
<evidence type="ECO:0000256" key="10">
    <source>
        <dbReference type="ARBA" id="ARBA00023065"/>
    </source>
</evidence>
<dbReference type="GO" id="GO:0006829">
    <property type="term" value="P:zinc ion transport"/>
    <property type="evidence" value="ECO:0007669"/>
    <property type="project" value="UniProtKB-KW"/>
</dbReference>
<evidence type="ECO:0000256" key="1">
    <source>
        <dbReference type="ARBA" id="ARBA00002313"/>
    </source>
</evidence>
<dbReference type="InterPro" id="IPR001626">
    <property type="entry name" value="ABC_TroCD"/>
</dbReference>
<dbReference type="CDD" id="cd06550">
    <property type="entry name" value="TM_ABC_iron-siderophores_like"/>
    <property type="match status" value="1"/>
</dbReference>
<dbReference type="InterPro" id="IPR037294">
    <property type="entry name" value="ABC_BtuC-like"/>
</dbReference>
<keyword evidence="11 14" id="KW-0472">Membrane</keyword>
<feature type="transmembrane region" description="Helical" evidence="14">
    <location>
        <begin position="128"/>
        <end position="149"/>
    </location>
</feature>
<keyword evidence="8" id="KW-0864">Zinc transport</keyword>
<evidence type="ECO:0000256" key="14">
    <source>
        <dbReference type="SAM" id="Phobius"/>
    </source>
</evidence>
<dbReference type="RefSeq" id="WP_158336520.1">
    <property type="nucleotide sequence ID" value="NZ_CP033004.1"/>
</dbReference>
<evidence type="ECO:0000313" key="16">
    <source>
        <dbReference type="Proteomes" id="UP000298566"/>
    </source>
</evidence>
<dbReference type="Proteomes" id="UP000298566">
    <property type="component" value="Chromosome"/>
</dbReference>
<comment type="function">
    <text evidence="1">Involved in the high-affinity zinc uptake transport system.</text>
</comment>
<accession>A0A4D6YCF2</accession>
<dbReference type="AlphaFoldDB" id="A0A4D6YCF2"/>
<evidence type="ECO:0000256" key="7">
    <source>
        <dbReference type="ARBA" id="ARBA00022833"/>
    </source>
</evidence>